<dbReference type="Gene3D" id="3.40.50.2000">
    <property type="entry name" value="Glycogen Phosphorylase B"/>
    <property type="match status" value="2"/>
</dbReference>
<dbReference type="SUPFAM" id="SSF53756">
    <property type="entry name" value="UDP-Glycosyltransferase/glycogen phosphorylase"/>
    <property type="match status" value="1"/>
</dbReference>
<name>A0A2M7JCR2_9BACT</name>
<proteinExistence type="predicted"/>
<dbReference type="EMBL" id="PFIC01000124">
    <property type="protein sequence ID" value="PIX17174.1"/>
    <property type="molecule type" value="Genomic_DNA"/>
</dbReference>
<dbReference type="Pfam" id="PF13439">
    <property type="entry name" value="Glyco_transf_4"/>
    <property type="match status" value="1"/>
</dbReference>
<dbReference type="GO" id="GO:0016740">
    <property type="term" value="F:transferase activity"/>
    <property type="evidence" value="ECO:0007669"/>
    <property type="project" value="UniProtKB-KW"/>
</dbReference>
<comment type="caution">
    <text evidence="2">The sequence shown here is derived from an EMBL/GenBank/DDBJ whole genome shotgun (WGS) entry which is preliminary data.</text>
</comment>
<dbReference type="Proteomes" id="UP000229297">
    <property type="component" value="Unassembled WGS sequence"/>
</dbReference>
<dbReference type="Pfam" id="PF13692">
    <property type="entry name" value="Glyco_trans_1_4"/>
    <property type="match status" value="1"/>
</dbReference>
<reference evidence="3" key="1">
    <citation type="submission" date="2017-09" db="EMBL/GenBank/DDBJ databases">
        <title>Depth-based differentiation of microbial function through sediment-hosted aquifers and enrichment of novel symbionts in the deep terrestrial subsurface.</title>
        <authorList>
            <person name="Probst A.J."/>
            <person name="Ladd B."/>
            <person name="Jarett J.K."/>
            <person name="Geller-Mcgrath D.E."/>
            <person name="Sieber C.M.K."/>
            <person name="Emerson J.B."/>
            <person name="Anantharaman K."/>
            <person name="Thomas B.C."/>
            <person name="Malmstrom R."/>
            <person name="Stieglmeier M."/>
            <person name="Klingl A."/>
            <person name="Woyke T."/>
            <person name="Ryan C.M."/>
            <person name="Banfield J.F."/>
        </authorList>
    </citation>
    <scope>NUCLEOTIDE SEQUENCE [LARGE SCALE GENOMIC DNA]</scope>
</reference>
<evidence type="ECO:0000259" key="1">
    <source>
        <dbReference type="Pfam" id="PF13439"/>
    </source>
</evidence>
<keyword evidence="2" id="KW-0808">Transferase</keyword>
<evidence type="ECO:0000313" key="3">
    <source>
        <dbReference type="Proteomes" id="UP000229297"/>
    </source>
</evidence>
<protein>
    <submittedName>
        <fullName evidence="2">Glycosyl transferase family 1</fullName>
    </submittedName>
</protein>
<accession>A0A2M7JCR2</accession>
<dbReference type="AlphaFoldDB" id="A0A2M7JCR2"/>
<evidence type="ECO:0000313" key="2">
    <source>
        <dbReference type="EMBL" id="PIX17174.1"/>
    </source>
</evidence>
<feature type="non-terminal residue" evidence="2">
    <location>
        <position position="1"/>
    </location>
</feature>
<dbReference type="PANTHER" id="PTHR12526">
    <property type="entry name" value="GLYCOSYLTRANSFERASE"/>
    <property type="match status" value="1"/>
</dbReference>
<gene>
    <name evidence="2" type="ORF">COZ71_04675</name>
</gene>
<sequence length="291" mass="33268">DLIICDFLQSSRNVLGVKNIPKLLFQHNVESMIAKRHFKEEENIVAKCYWYIQWKKMEWYEKKMCQWFDHVIAVSENDKDMFEKHFSARAVSVIPTGVDVECFCPQNINVESNTLVFVGGMDWLPNEDGIIYFTKEILPLIQKEIPAVQLYVVGRNPTEKIERLGKVNKAIIVTGSVEDVRPYIAKAQVSIVPLRIGGGTRLKIYQFMAMAKPVVSTTIGAEGLTVTHGEDILLADTPDRFAREVINLLNNSKLREDIGKAGEEMVNKYYSWDKITKCFEEICKKILSTRG</sequence>
<feature type="domain" description="Glycosyltransferase subfamily 4-like N-terminal" evidence="1">
    <location>
        <begin position="46"/>
        <end position="101"/>
    </location>
</feature>
<dbReference type="CDD" id="cd03801">
    <property type="entry name" value="GT4_PimA-like"/>
    <property type="match status" value="1"/>
</dbReference>
<organism evidence="2 3">
    <name type="scientific">Candidatus Desantisbacteria bacterium CG_4_8_14_3_um_filter_40_12</name>
    <dbReference type="NCBI Taxonomy" id="1974545"/>
    <lineage>
        <taxon>Bacteria</taxon>
        <taxon>Candidatus Desantisiibacteriota</taxon>
    </lineage>
</organism>
<dbReference type="InterPro" id="IPR028098">
    <property type="entry name" value="Glyco_trans_4-like_N"/>
</dbReference>